<dbReference type="InterPro" id="IPR001431">
    <property type="entry name" value="Pept_M16_Zn_BS"/>
</dbReference>
<dbReference type="Gene3D" id="3.30.830.10">
    <property type="entry name" value="Metalloenzyme, LuxS/M16 peptidase-like"/>
    <property type="match status" value="2"/>
</dbReference>
<feature type="region of interest" description="Disordered" evidence="4">
    <location>
        <begin position="433"/>
        <end position="452"/>
    </location>
</feature>
<dbReference type="GO" id="GO:0046872">
    <property type="term" value="F:metal ion binding"/>
    <property type="evidence" value="ECO:0007669"/>
    <property type="project" value="InterPro"/>
</dbReference>
<dbReference type="AlphaFoldDB" id="A0A106BRZ0"/>
<dbReference type="InterPro" id="IPR011765">
    <property type="entry name" value="Pept_M16_N"/>
</dbReference>
<dbReference type="InterPro" id="IPR011249">
    <property type="entry name" value="Metalloenz_LuxS/M16"/>
</dbReference>
<dbReference type="GO" id="GO:0004222">
    <property type="term" value="F:metalloendopeptidase activity"/>
    <property type="evidence" value="ECO:0007669"/>
    <property type="project" value="InterPro"/>
</dbReference>
<dbReference type="Pfam" id="PF00675">
    <property type="entry name" value="Peptidase_M16"/>
    <property type="match status" value="1"/>
</dbReference>
<accession>A0A106BRZ0</accession>
<comment type="caution">
    <text evidence="8">The sequence shown here is derived from an EMBL/GenBank/DDBJ whole genome shotgun (WGS) entry which is preliminary data.</text>
</comment>
<dbReference type="Pfam" id="PF05193">
    <property type="entry name" value="Peptidase_M16_C"/>
    <property type="match status" value="1"/>
</dbReference>
<evidence type="ECO:0000313" key="8">
    <source>
        <dbReference type="EMBL" id="KVW97400.1"/>
    </source>
</evidence>
<proteinExistence type="inferred from homology"/>
<organism evidence="8 9">
    <name type="scientific">Thiobacillus denitrificans</name>
    <dbReference type="NCBI Taxonomy" id="36861"/>
    <lineage>
        <taxon>Bacteria</taxon>
        <taxon>Pseudomonadati</taxon>
        <taxon>Pseudomonadota</taxon>
        <taxon>Betaproteobacteria</taxon>
        <taxon>Nitrosomonadales</taxon>
        <taxon>Thiobacillaceae</taxon>
        <taxon>Thiobacillus</taxon>
    </lineage>
</organism>
<dbReference type="PANTHER" id="PTHR11851">
    <property type="entry name" value="METALLOPROTEASE"/>
    <property type="match status" value="1"/>
</dbReference>
<dbReference type="EMBL" id="LDUG01000016">
    <property type="protein sequence ID" value="KVW97400.1"/>
    <property type="molecule type" value="Genomic_DNA"/>
</dbReference>
<dbReference type="PROSITE" id="PS00143">
    <property type="entry name" value="INSULINASE"/>
    <property type="match status" value="1"/>
</dbReference>
<feature type="chain" id="PRO_5007125750" evidence="5">
    <location>
        <begin position="19"/>
        <end position="452"/>
    </location>
</feature>
<evidence type="ECO:0000256" key="2">
    <source>
        <dbReference type="ARBA" id="ARBA00007261"/>
    </source>
</evidence>
<feature type="domain" description="Peptidase M16 C-terminal" evidence="7">
    <location>
        <begin position="184"/>
        <end position="366"/>
    </location>
</feature>
<feature type="signal peptide" evidence="5">
    <location>
        <begin position="1"/>
        <end position="18"/>
    </location>
</feature>
<evidence type="ECO:0000313" key="9">
    <source>
        <dbReference type="Proteomes" id="UP000064243"/>
    </source>
</evidence>
<protein>
    <submittedName>
        <fullName evidence="8">Peptidase M16</fullName>
    </submittedName>
</protein>
<reference evidence="8 9" key="1">
    <citation type="journal article" date="2015" name="Appl. Environ. Microbiol.">
        <title>Aerobic and Anaerobic Thiosulfate Oxidation by a Cold-Adapted, Subglacial Chemoautotroph.</title>
        <authorList>
            <person name="Harrold Z.R."/>
            <person name="Skidmore M.L."/>
            <person name="Hamilton T.L."/>
            <person name="Desch L."/>
            <person name="Amada K."/>
            <person name="van Gelder W."/>
            <person name="Glover K."/>
            <person name="Roden E.E."/>
            <person name="Boyd E.S."/>
        </authorList>
    </citation>
    <scope>NUCLEOTIDE SEQUENCE [LARGE SCALE GENOMIC DNA]</scope>
    <source>
        <strain evidence="8 9">RG</strain>
    </source>
</reference>
<evidence type="ECO:0000256" key="4">
    <source>
        <dbReference type="SAM" id="MobiDB-lite"/>
    </source>
</evidence>
<comment type="cofactor">
    <cofactor evidence="1">
        <name>Zn(2+)</name>
        <dbReference type="ChEBI" id="CHEBI:29105"/>
    </cofactor>
</comment>
<name>A0A106BRZ0_THIDE</name>
<evidence type="ECO:0000256" key="1">
    <source>
        <dbReference type="ARBA" id="ARBA00001947"/>
    </source>
</evidence>
<dbReference type="RefSeq" id="WP_059752450.1">
    <property type="nucleotide sequence ID" value="NZ_LDUG01000016.1"/>
</dbReference>
<dbReference type="PANTHER" id="PTHR11851:SF49">
    <property type="entry name" value="MITOCHONDRIAL-PROCESSING PEPTIDASE SUBUNIT ALPHA"/>
    <property type="match status" value="1"/>
</dbReference>
<dbReference type="PATRIC" id="fig|36861.3.peg.369"/>
<dbReference type="Proteomes" id="UP000064243">
    <property type="component" value="Unassembled WGS sequence"/>
</dbReference>
<evidence type="ECO:0000259" key="6">
    <source>
        <dbReference type="Pfam" id="PF00675"/>
    </source>
</evidence>
<keyword evidence="5" id="KW-0732">Signal</keyword>
<evidence type="ECO:0000259" key="7">
    <source>
        <dbReference type="Pfam" id="PF05193"/>
    </source>
</evidence>
<dbReference type="InterPro" id="IPR050361">
    <property type="entry name" value="MPP/UQCRC_Complex"/>
</dbReference>
<dbReference type="GO" id="GO:0006508">
    <property type="term" value="P:proteolysis"/>
    <property type="evidence" value="ECO:0007669"/>
    <property type="project" value="InterPro"/>
</dbReference>
<evidence type="ECO:0000256" key="3">
    <source>
        <dbReference type="RuleBase" id="RU004447"/>
    </source>
</evidence>
<comment type="similarity">
    <text evidence="2 3">Belongs to the peptidase M16 family.</text>
</comment>
<dbReference type="STRING" id="1123392.GCA_000376425_00893"/>
<dbReference type="OrthoDB" id="9811314at2"/>
<dbReference type="InterPro" id="IPR007863">
    <property type="entry name" value="Peptidase_M16_C"/>
</dbReference>
<dbReference type="SUPFAM" id="SSF63411">
    <property type="entry name" value="LuxS/MPP-like metallohydrolase"/>
    <property type="match status" value="2"/>
</dbReference>
<gene>
    <name evidence="8" type="ORF">ABW22_04555</name>
</gene>
<evidence type="ECO:0000256" key="5">
    <source>
        <dbReference type="SAM" id="SignalP"/>
    </source>
</evidence>
<keyword evidence="9" id="KW-1185">Reference proteome</keyword>
<sequence>MRSLWAIGLALLLGSAQAALTDVTLDNGMRVIVHEDRRAPVMVSQVWYRAGSMDEFNGTTGVAHVLEHMMFKGTKNVPPGEFSKRIAAAGGRENAFTSRDYTAYFQQMQKDRLALSMQLEADRMANLVISDELFAKEIQVVMEERRLRTDDQPQSVLVERLMATAYQAHPYRRPIIGWMDDLQNMTAQDARDWYARWYAPNNATLVVAGDVKADEVIALAKQYFSALPAGALPERRPQAEPAQVGVKRIVVKASAQLPYLLMAWHAPTLKDWAQDTTPYALQILAGVLSGNDSARLQTSLVKMQQIAVNASAGYDAVSRGPGMFMIDATPAPGKSVDTLEKAIRNELERVQREGISEAELARVKAQVIAADVYQRDSLFYQAMQLGEYVTAGLPPAALAGRVGKLRAVTAAEVQAAAQQWLQDDRLSVAELDPQPLDAQPARANVPGVRHAN</sequence>
<feature type="domain" description="Peptidase M16 N-terminal" evidence="6">
    <location>
        <begin position="31"/>
        <end position="176"/>
    </location>
</feature>